<dbReference type="AlphaFoldDB" id="A0ABD6EHP3"/>
<feature type="region of interest" description="Disordered" evidence="1">
    <location>
        <begin position="1"/>
        <end position="21"/>
    </location>
</feature>
<feature type="compositionally biased region" description="Polar residues" evidence="1">
    <location>
        <begin position="318"/>
        <end position="327"/>
    </location>
</feature>
<keyword evidence="3" id="KW-1185">Reference proteome</keyword>
<feature type="compositionally biased region" description="Polar residues" evidence="1">
    <location>
        <begin position="1"/>
        <end position="20"/>
    </location>
</feature>
<gene>
    <name evidence="2" type="ORF">AB6A40_005960</name>
</gene>
<proteinExistence type="predicted"/>
<sequence>MGLTSLSTHQPAVSTISTGPQCGIELSAPLNSTSKPTNNDLQDKVIINDFPSVPPAFYSLGSLERTTAASPVSRTYAEPSSSFCRTQSPSLSEKRSIIQQLDGSPTSLLRNSSSPQYDESMSNGDARKNIQRIVVQMNGFEENDGDPSTSSLNGINIPPGAKGSGLEKPVESSSQSSSYSSTSYSQHSSLPQASSYLLQPSRLTQRNYLTTGSSDTAAQVKILTPPDSPDIVKPQVDSASSASIQAVVESSPCISESLDTTPVLTASVSISPKPPRHASEIPVLKCDHYDSVRNITKTEFSTDHLQPQLSVNVSTTKIRPPSASSLQHPAKSQSQKPSSSHIPVSTLPEKSGDQQPISPVSDSSRSRSRLPVPSTSSDAAKCATHERVSHSRIPKMTSGHRPPHFNPHTQVERCQAGITTSIPTFRNGFPPTHSQVTTDI</sequence>
<feature type="compositionally biased region" description="Polar residues" evidence="1">
    <location>
        <begin position="79"/>
        <end position="123"/>
    </location>
</feature>
<accession>A0ABD6EHP3</accession>
<feature type="compositionally biased region" description="Low complexity" evidence="1">
    <location>
        <begin position="172"/>
        <end position="189"/>
    </location>
</feature>
<evidence type="ECO:0000313" key="3">
    <source>
        <dbReference type="Proteomes" id="UP001608902"/>
    </source>
</evidence>
<dbReference type="Proteomes" id="UP001608902">
    <property type="component" value="Unassembled WGS sequence"/>
</dbReference>
<feature type="compositionally biased region" description="Low complexity" evidence="1">
    <location>
        <begin position="358"/>
        <end position="377"/>
    </location>
</feature>
<evidence type="ECO:0000256" key="1">
    <source>
        <dbReference type="SAM" id="MobiDB-lite"/>
    </source>
</evidence>
<protein>
    <submittedName>
        <fullName evidence="2">Uncharacterized protein</fullName>
    </submittedName>
</protein>
<evidence type="ECO:0000313" key="2">
    <source>
        <dbReference type="EMBL" id="MFH4979251.1"/>
    </source>
</evidence>
<feature type="region of interest" description="Disordered" evidence="1">
    <location>
        <begin position="318"/>
        <end position="408"/>
    </location>
</feature>
<name>A0ABD6EHP3_9BILA</name>
<dbReference type="EMBL" id="JBGFUD010003990">
    <property type="protein sequence ID" value="MFH4979251.1"/>
    <property type="molecule type" value="Genomic_DNA"/>
</dbReference>
<feature type="region of interest" description="Disordered" evidence="1">
    <location>
        <begin position="140"/>
        <end position="191"/>
    </location>
</feature>
<organism evidence="2 3">
    <name type="scientific">Gnathostoma spinigerum</name>
    <dbReference type="NCBI Taxonomy" id="75299"/>
    <lineage>
        <taxon>Eukaryota</taxon>
        <taxon>Metazoa</taxon>
        <taxon>Ecdysozoa</taxon>
        <taxon>Nematoda</taxon>
        <taxon>Chromadorea</taxon>
        <taxon>Rhabditida</taxon>
        <taxon>Spirurina</taxon>
        <taxon>Gnathostomatomorpha</taxon>
        <taxon>Gnathostomatoidea</taxon>
        <taxon>Gnathostomatidae</taxon>
        <taxon>Gnathostoma</taxon>
    </lineage>
</organism>
<comment type="caution">
    <text evidence="2">The sequence shown here is derived from an EMBL/GenBank/DDBJ whole genome shotgun (WGS) entry which is preliminary data.</text>
</comment>
<reference evidence="2 3" key="1">
    <citation type="submission" date="2024-08" db="EMBL/GenBank/DDBJ databases">
        <title>Gnathostoma spinigerum genome.</title>
        <authorList>
            <person name="Gonzalez-Bertolin B."/>
            <person name="Monzon S."/>
            <person name="Zaballos A."/>
            <person name="Jimenez P."/>
            <person name="Dekumyoy P."/>
            <person name="Varona S."/>
            <person name="Cuesta I."/>
            <person name="Sumanam S."/>
            <person name="Adisakwattana P."/>
            <person name="Gasser R.B."/>
            <person name="Hernandez-Gonzalez A."/>
            <person name="Young N.D."/>
            <person name="Perteguer M.J."/>
        </authorList>
    </citation>
    <scope>NUCLEOTIDE SEQUENCE [LARGE SCALE GENOMIC DNA]</scope>
    <source>
        <strain evidence="2">AL3</strain>
        <tissue evidence="2">Liver</tissue>
    </source>
</reference>
<feature type="region of interest" description="Disordered" evidence="1">
    <location>
        <begin position="79"/>
        <end position="127"/>
    </location>
</feature>
<feature type="compositionally biased region" description="Low complexity" evidence="1">
    <location>
        <begin position="328"/>
        <end position="341"/>
    </location>
</feature>
<feature type="region of interest" description="Disordered" evidence="1">
    <location>
        <begin position="421"/>
        <end position="440"/>
    </location>
</feature>